<accession>A0A8C8YNX8</accession>
<reference evidence="2" key="2">
    <citation type="submission" date="2025-09" db="UniProtKB">
        <authorList>
            <consortium name="Ensembl"/>
        </authorList>
    </citation>
    <scope>IDENTIFICATION</scope>
</reference>
<dbReference type="Proteomes" id="UP000694414">
    <property type="component" value="Unplaced"/>
</dbReference>
<evidence type="ECO:0000256" key="1">
    <source>
        <dbReference type="SAM" id="MobiDB-lite"/>
    </source>
</evidence>
<dbReference type="Ensembl" id="ENSPSMT00000002893.1">
    <property type="protein sequence ID" value="ENSPSMP00000002437.1"/>
    <property type="gene ID" value="ENSPSMG00000001915.1"/>
</dbReference>
<feature type="region of interest" description="Disordered" evidence="1">
    <location>
        <begin position="39"/>
        <end position="87"/>
    </location>
</feature>
<name>A0A8C8YNX8_PROSS</name>
<feature type="compositionally biased region" description="Basic residues" evidence="1">
    <location>
        <begin position="46"/>
        <end position="62"/>
    </location>
</feature>
<proteinExistence type="predicted"/>
<dbReference type="AlphaFoldDB" id="A0A8C8YNX8"/>
<evidence type="ECO:0000313" key="3">
    <source>
        <dbReference type="Proteomes" id="UP000694414"/>
    </source>
</evidence>
<sequence length="87" mass="8477">MSGSGAAPGPGSGSSPAACRFAHYFVLCGIDADSGLEPDELAGKAGLRRRGGSSGTRGRRGAGSRQSQPLAVPAAAALPRTGARAAI</sequence>
<evidence type="ECO:0000313" key="2">
    <source>
        <dbReference type="Ensembl" id="ENSPSMP00000002437.1"/>
    </source>
</evidence>
<reference evidence="2" key="1">
    <citation type="submission" date="2025-08" db="UniProtKB">
        <authorList>
            <consortium name="Ensembl"/>
        </authorList>
    </citation>
    <scope>IDENTIFICATION</scope>
</reference>
<feature type="compositionally biased region" description="Low complexity" evidence="1">
    <location>
        <begin position="63"/>
        <end position="87"/>
    </location>
</feature>
<keyword evidence="3" id="KW-1185">Reference proteome</keyword>
<dbReference type="GeneTree" id="ENSGT00950000183775"/>
<protein>
    <recommendedName>
        <fullName evidence="4">DENN domain-containing protein 5B</fullName>
    </recommendedName>
</protein>
<evidence type="ECO:0008006" key="4">
    <source>
        <dbReference type="Google" id="ProtNLM"/>
    </source>
</evidence>
<organism evidence="2 3">
    <name type="scientific">Prolemur simus</name>
    <name type="common">Greater bamboo lemur</name>
    <name type="synonym">Hapalemur simus</name>
    <dbReference type="NCBI Taxonomy" id="1328070"/>
    <lineage>
        <taxon>Eukaryota</taxon>
        <taxon>Metazoa</taxon>
        <taxon>Chordata</taxon>
        <taxon>Craniata</taxon>
        <taxon>Vertebrata</taxon>
        <taxon>Euteleostomi</taxon>
        <taxon>Mammalia</taxon>
        <taxon>Eutheria</taxon>
        <taxon>Euarchontoglires</taxon>
        <taxon>Primates</taxon>
        <taxon>Strepsirrhini</taxon>
        <taxon>Lemuriformes</taxon>
        <taxon>Lemuridae</taxon>
        <taxon>Prolemur</taxon>
    </lineage>
</organism>